<gene>
    <name evidence="2" type="ORF">CONCODRAFT_78988</name>
</gene>
<sequence length="269" mass="31873">MGYLLGLHLECGKLSSIDSYNRNLLFSAVRAVNLGISGSQNFSPRYLTEYGKKELNLYNPKFQLPNPKSPIYFDTQAENELYSVCIAIYSRYYEAVSRATYVPSYLSFKEKTFNKIWRVKIDELKIIFESTIQELEELKADFFEFKEKVNQFQTRVKISYYDSIIDLYELLKHKNKHLKPEEITATLEYCHRLYQVIATAENHNPYFQFFAHIIGLNYLNIYSKCSESEKITTKQRLKELIQFIKEKFYSYFSLNYLLLKTGYDSLDDQ</sequence>
<dbReference type="AlphaFoldDB" id="A0A137P585"/>
<dbReference type="Proteomes" id="UP000070444">
    <property type="component" value="Unassembled WGS sequence"/>
</dbReference>
<accession>A0A137P585</accession>
<dbReference type="EMBL" id="KQ964511">
    <property type="protein sequence ID" value="KXN70168.1"/>
    <property type="molecule type" value="Genomic_DNA"/>
</dbReference>
<organism evidence="2 3">
    <name type="scientific">Conidiobolus coronatus (strain ATCC 28846 / CBS 209.66 / NRRL 28638)</name>
    <name type="common">Delacroixia coronata</name>
    <dbReference type="NCBI Taxonomy" id="796925"/>
    <lineage>
        <taxon>Eukaryota</taxon>
        <taxon>Fungi</taxon>
        <taxon>Fungi incertae sedis</taxon>
        <taxon>Zoopagomycota</taxon>
        <taxon>Entomophthoromycotina</taxon>
        <taxon>Entomophthoromycetes</taxon>
        <taxon>Entomophthorales</taxon>
        <taxon>Ancylistaceae</taxon>
        <taxon>Conidiobolus</taxon>
    </lineage>
</organism>
<name>A0A137P585_CONC2</name>
<evidence type="ECO:0000256" key="1">
    <source>
        <dbReference type="SAM" id="Coils"/>
    </source>
</evidence>
<proteinExistence type="predicted"/>
<protein>
    <submittedName>
        <fullName evidence="2">Uncharacterized protein</fullName>
    </submittedName>
</protein>
<feature type="coiled-coil region" evidence="1">
    <location>
        <begin position="121"/>
        <end position="155"/>
    </location>
</feature>
<reference evidence="2 3" key="1">
    <citation type="journal article" date="2015" name="Genome Biol. Evol.">
        <title>Phylogenomic analyses indicate that early fungi evolved digesting cell walls of algal ancestors of land plants.</title>
        <authorList>
            <person name="Chang Y."/>
            <person name="Wang S."/>
            <person name="Sekimoto S."/>
            <person name="Aerts A.L."/>
            <person name="Choi C."/>
            <person name="Clum A."/>
            <person name="LaButti K.M."/>
            <person name="Lindquist E.A."/>
            <person name="Yee Ngan C."/>
            <person name="Ohm R.A."/>
            <person name="Salamov A.A."/>
            <person name="Grigoriev I.V."/>
            <person name="Spatafora J.W."/>
            <person name="Berbee M.L."/>
        </authorList>
    </citation>
    <scope>NUCLEOTIDE SEQUENCE [LARGE SCALE GENOMIC DNA]</scope>
    <source>
        <strain evidence="2 3">NRRL 28638</strain>
    </source>
</reference>
<evidence type="ECO:0000313" key="3">
    <source>
        <dbReference type="Proteomes" id="UP000070444"/>
    </source>
</evidence>
<keyword evidence="1" id="KW-0175">Coiled coil</keyword>
<keyword evidence="3" id="KW-1185">Reference proteome</keyword>
<evidence type="ECO:0000313" key="2">
    <source>
        <dbReference type="EMBL" id="KXN70168.1"/>
    </source>
</evidence>